<organism evidence="2 3">
    <name type="scientific">Cyclocybe aegerita</name>
    <name type="common">Black poplar mushroom</name>
    <name type="synonym">Agrocybe aegerita</name>
    <dbReference type="NCBI Taxonomy" id="1973307"/>
    <lineage>
        <taxon>Eukaryota</taxon>
        <taxon>Fungi</taxon>
        <taxon>Dikarya</taxon>
        <taxon>Basidiomycota</taxon>
        <taxon>Agaricomycotina</taxon>
        <taxon>Agaricomycetes</taxon>
        <taxon>Agaricomycetidae</taxon>
        <taxon>Agaricales</taxon>
        <taxon>Agaricineae</taxon>
        <taxon>Bolbitiaceae</taxon>
        <taxon>Cyclocybe</taxon>
    </lineage>
</organism>
<name>A0A8S0WCN1_CYCAE</name>
<gene>
    <name evidence="2" type="ORF">AAE3_LOCUS7109</name>
</gene>
<dbReference type="Proteomes" id="UP000467700">
    <property type="component" value="Unassembled WGS sequence"/>
</dbReference>
<evidence type="ECO:0000313" key="3">
    <source>
        <dbReference type="Proteomes" id="UP000467700"/>
    </source>
</evidence>
<protein>
    <recommendedName>
        <fullName evidence="1">F-box domain-containing protein</fullName>
    </recommendedName>
</protein>
<keyword evidence="3" id="KW-1185">Reference proteome</keyword>
<evidence type="ECO:0000259" key="1">
    <source>
        <dbReference type="Pfam" id="PF12937"/>
    </source>
</evidence>
<reference evidence="2 3" key="1">
    <citation type="submission" date="2020-01" db="EMBL/GenBank/DDBJ databases">
        <authorList>
            <person name="Gupta K D."/>
        </authorList>
    </citation>
    <scope>NUCLEOTIDE SEQUENCE [LARGE SCALE GENOMIC DNA]</scope>
</reference>
<dbReference type="AlphaFoldDB" id="A0A8S0WCN1"/>
<dbReference type="OrthoDB" id="2269034at2759"/>
<feature type="domain" description="F-box" evidence="1">
    <location>
        <begin position="74"/>
        <end position="132"/>
    </location>
</feature>
<dbReference type="InterPro" id="IPR001810">
    <property type="entry name" value="F-box_dom"/>
</dbReference>
<dbReference type="Pfam" id="PF12937">
    <property type="entry name" value="F-box-like"/>
    <property type="match status" value="1"/>
</dbReference>
<evidence type="ECO:0000313" key="2">
    <source>
        <dbReference type="EMBL" id="CAA7265090.1"/>
    </source>
</evidence>
<comment type="caution">
    <text evidence="2">The sequence shown here is derived from an EMBL/GenBank/DDBJ whole genome shotgun (WGS) entry which is preliminary data.</text>
</comment>
<accession>A0A8S0WCN1</accession>
<dbReference type="InterPro" id="IPR032675">
    <property type="entry name" value="LRR_dom_sf"/>
</dbReference>
<dbReference type="Gene3D" id="3.80.10.10">
    <property type="entry name" value="Ribonuclease Inhibitor"/>
    <property type="match status" value="1"/>
</dbReference>
<proteinExistence type="predicted"/>
<dbReference type="Gene3D" id="1.20.1280.50">
    <property type="match status" value="1"/>
</dbReference>
<dbReference type="EMBL" id="CACVBS010000046">
    <property type="protein sequence ID" value="CAA7265090.1"/>
    <property type="molecule type" value="Genomic_DNA"/>
</dbReference>
<sequence length="510" mass="56401">MSTCPLCRTTSLLVGTTDKIPPCPKNVNTCIPCAKLKALLGEIVTAKAHLAELLTRIPPLHHAMNHAHDPLENRLPPEITSHIFTLYVNSSHLSTSEYDVQDNNRYLPFTLSAVCKRWREIAWATPNLWATMNWLERSRSLPLTLVIRSRSPLFINANPCERNDIQSLINAVNAYSSRWARLIIHAPHSVISRLRGDGRGTTILNDLDIKICESERMDAADNSTSFFISGVIPTPEHVSIRGLRFRAIGLNWCNVVSVNLSGLFVDECLCLFREADQLHYCKLRVVSGNDGHSLSQSDILNGAIQDLQIEFSDAELLPSLFSRIKFPALNSLECEASDSDYGGDRDTTEAIAAFVSRSACPLEYLQLCELRAPTADIIRLLKLTTKLESLHLFDNFIMDEFLDFMAQTNTAPEEGDHFLPCLKSFSFGGPQTYSWTSIRRLALVLSAGVTEVGQTLSEKFQHFLHLLIIFDGTDDADMEQHTAGAGGDVDPIVFAASVPFGVGVGDGVGC</sequence>